<dbReference type="InterPro" id="IPR019734">
    <property type="entry name" value="TPR_rpt"/>
</dbReference>
<name>A0ABU3TQ56_9BACT</name>
<organism evidence="3 4">
    <name type="scientific">Aquirufa regiilacus</name>
    <dbReference type="NCBI Taxonomy" id="3024868"/>
    <lineage>
        <taxon>Bacteria</taxon>
        <taxon>Pseudomonadati</taxon>
        <taxon>Bacteroidota</taxon>
        <taxon>Cytophagia</taxon>
        <taxon>Cytophagales</taxon>
        <taxon>Flectobacillaceae</taxon>
        <taxon>Aquirufa</taxon>
    </lineage>
</organism>
<feature type="repeat" description="TPR" evidence="1">
    <location>
        <begin position="548"/>
        <end position="581"/>
    </location>
</feature>
<reference evidence="3 4" key="1">
    <citation type="submission" date="2023-09" db="EMBL/GenBank/DDBJ databases">
        <title>Aquirufa genomes.</title>
        <authorList>
            <person name="Pitt A."/>
        </authorList>
    </citation>
    <scope>NUCLEOTIDE SEQUENCE [LARGE SCALE GENOMIC DNA]</scope>
    <source>
        <strain evidence="3 4">LEOWEIH-7C</strain>
    </source>
</reference>
<accession>A0ABU3TQ56</accession>
<dbReference type="EMBL" id="JAVNWW010000001">
    <property type="protein sequence ID" value="MDU0807997.1"/>
    <property type="molecule type" value="Genomic_DNA"/>
</dbReference>
<keyword evidence="1" id="KW-0802">TPR repeat</keyword>
<evidence type="ECO:0000256" key="1">
    <source>
        <dbReference type="PROSITE-ProRule" id="PRU00339"/>
    </source>
</evidence>
<dbReference type="PANTHER" id="PTHR12558">
    <property type="entry name" value="CELL DIVISION CYCLE 16,23,27"/>
    <property type="match status" value="1"/>
</dbReference>
<proteinExistence type="predicted"/>
<gene>
    <name evidence="3" type="ORF">PQG45_02980</name>
</gene>
<dbReference type="RefSeq" id="WP_315576429.1">
    <property type="nucleotide sequence ID" value="NZ_JARDXH010000004.1"/>
</dbReference>
<dbReference type="SMART" id="SM00028">
    <property type="entry name" value="TPR"/>
    <property type="match status" value="10"/>
</dbReference>
<dbReference type="SUPFAM" id="SSF48452">
    <property type="entry name" value="TPR-like"/>
    <property type="match status" value="5"/>
</dbReference>
<dbReference type="Gene3D" id="1.25.40.10">
    <property type="entry name" value="Tetratricopeptide repeat domain"/>
    <property type="match status" value="7"/>
</dbReference>
<dbReference type="PANTHER" id="PTHR12558:SF13">
    <property type="entry name" value="CELL DIVISION CYCLE PROTEIN 27 HOMOLOG"/>
    <property type="match status" value="1"/>
</dbReference>
<dbReference type="InterPro" id="IPR011990">
    <property type="entry name" value="TPR-like_helical_dom_sf"/>
</dbReference>
<feature type="signal peptide" evidence="2">
    <location>
        <begin position="1"/>
        <end position="25"/>
    </location>
</feature>
<dbReference type="Pfam" id="PF13432">
    <property type="entry name" value="TPR_16"/>
    <property type="match status" value="1"/>
</dbReference>
<protein>
    <submittedName>
        <fullName evidence="3">Tetratricopeptide repeat protein</fullName>
    </submittedName>
</protein>
<evidence type="ECO:0000313" key="3">
    <source>
        <dbReference type="EMBL" id="MDU0807997.1"/>
    </source>
</evidence>
<evidence type="ECO:0000313" key="4">
    <source>
        <dbReference type="Proteomes" id="UP001249959"/>
    </source>
</evidence>
<sequence length="1007" mass="113283">MRLNNKSTSWILALFISGISFCAQAQQTFIYKDQTLHFRQAKEYFDAKNYVAAREEFNAYLGSVEPMSNEQSGQKVLAEYYMTMCSLYMSQPEAEILAERFVANNPEHPQAVKLLRGIGTFFYDNGDYAKAIKYLSRSSDTNLEAKYRLGVAYYELKNYVDALTVFNDIKTEQDEEYAFSAAYYAAIIQFNDKRYADAVPDFIKAEGSSKYRREIANWVALCYFNQSKFADLLNYAEPILAKKNSGYRVDELSQLVADVQFKLDKFEKAAKSYEVLIRASNGKINPLAQYRLGYSLYRTKKFNESANQLKGLLATKDSLSQYAAFTLALAQLNAGNLAATLEAFEVAKKLPFSAAIQEEASFNHAKVQLDLGHASETIQEIQAFNAQFPKSKFAEEATELVADAFLNSNNLEVALNYLKGISNRSARLNEAYQTLSYNLGVRSYNDERFETAIDLFNKSIETAQSPRYTSLATLGKAEALSQLKKFEDAIELYSPLLGGKGQTEDFIQQVRIGLAFAYFNTKEFSKANNLFRAYVDRLKATPNAKNNPTILIRLADTYLISRKYQDALTYYSQAAELAKSEKDYALYQKGMTLSYLNRDAEARQAFKLVRSNFPDSKYAEDALYQENLILFNGHNYKEAIAGFTDIIEAKTKSEFLSSAILKRAQAYTNTEQFEQALADYKRIINEFSGDKIAKDALIGLQENLIKVGRPEEFGQVLENYQTATNAVEDAESMDLKYSAAKGIYDGKKFDKAIPALKEFVAKYPTDENVVEAYFLIADAADQLNDSTEAFQAYKKVIEQNAHPQVNKAILRAAELANNAGNTPEAVALYRLHANKNPEVENQLNAFNNIFKAYYASKQLDSVAKVFTEVEPLNLYSTEEKAKMSRGLAEAYSDSASVNLRTEWLNKTIVLDPKGDIGAEAQYQLAVQLTQAGKFKESNDMISNKFKNEFVEASDAVMGKAYILLANNFVSMKNLPQAKAILKSVIDNSTDNEVIELAKNTLKSLPLK</sequence>
<feature type="chain" id="PRO_5045371873" evidence="2">
    <location>
        <begin position="26"/>
        <end position="1007"/>
    </location>
</feature>
<dbReference type="Pfam" id="PF13174">
    <property type="entry name" value="TPR_6"/>
    <property type="match status" value="2"/>
</dbReference>
<keyword evidence="4" id="KW-1185">Reference proteome</keyword>
<dbReference type="Pfam" id="PF12895">
    <property type="entry name" value="ANAPC3"/>
    <property type="match status" value="1"/>
</dbReference>
<evidence type="ECO:0000256" key="2">
    <source>
        <dbReference type="SAM" id="SignalP"/>
    </source>
</evidence>
<dbReference type="Proteomes" id="UP001249959">
    <property type="component" value="Unassembled WGS sequence"/>
</dbReference>
<keyword evidence="2" id="KW-0732">Signal</keyword>
<comment type="caution">
    <text evidence="3">The sequence shown here is derived from an EMBL/GenBank/DDBJ whole genome shotgun (WGS) entry which is preliminary data.</text>
</comment>
<dbReference type="PROSITE" id="PS50005">
    <property type="entry name" value="TPR"/>
    <property type="match status" value="1"/>
</dbReference>